<reference evidence="2" key="1">
    <citation type="submission" date="2021-02" db="EMBL/GenBank/DDBJ databases">
        <authorList>
            <person name="Nowell W R."/>
        </authorList>
    </citation>
    <scope>NUCLEOTIDE SEQUENCE</scope>
</reference>
<feature type="region of interest" description="Disordered" evidence="1">
    <location>
        <begin position="1"/>
        <end position="51"/>
    </location>
</feature>
<feature type="non-terminal residue" evidence="2">
    <location>
        <position position="1"/>
    </location>
</feature>
<evidence type="ECO:0000313" key="3">
    <source>
        <dbReference type="Proteomes" id="UP000663864"/>
    </source>
</evidence>
<evidence type="ECO:0000313" key="2">
    <source>
        <dbReference type="EMBL" id="CAF1403567.1"/>
    </source>
</evidence>
<dbReference type="AlphaFoldDB" id="A0A815L0M4"/>
<dbReference type="EMBL" id="CAJNOT010003866">
    <property type="protein sequence ID" value="CAF1403567.1"/>
    <property type="molecule type" value="Genomic_DNA"/>
</dbReference>
<accession>A0A815L0M4</accession>
<dbReference type="Proteomes" id="UP000663864">
    <property type="component" value="Unassembled WGS sequence"/>
</dbReference>
<protein>
    <submittedName>
        <fullName evidence="2">Uncharacterized protein</fullName>
    </submittedName>
</protein>
<gene>
    <name evidence="2" type="ORF">ZHD862_LOCUS33241</name>
</gene>
<organism evidence="2 3">
    <name type="scientific">Rotaria sordida</name>
    <dbReference type="NCBI Taxonomy" id="392033"/>
    <lineage>
        <taxon>Eukaryota</taxon>
        <taxon>Metazoa</taxon>
        <taxon>Spiralia</taxon>
        <taxon>Gnathifera</taxon>
        <taxon>Rotifera</taxon>
        <taxon>Eurotatoria</taxon>
        <taxon>Bdelloidea</taxon>
        <taxon>Philodinida</taxon>
        <taxon>Philodinidae</taxon>
        <taxon>Rotaria</taxon>
    </lineage>
</organism>
<sequence>MTTPSKSNGTPSKQRRTPAKQTPGSTQRTPAKHRHPLTALQEDEPITSPTP</sequence>
<evidence type="ECO:0000256" key="1">
    <source>
        <dbReference type="SAM" id="MobiDB-lite"/>
    </source>
</evidence>
<feature type="compositionally biased region" description="Polar residues" evidence="1">
    <location>
        <begin position="1"/>
        <end position="12"/>
    </location>
</feature>
<comment type="caution">
    <text evidence="2">The sequence shown here is derived from an EMBL/GenBank/DDBJ whole genome shotgun (WGS) entry which is preliminary data.</text>
</comment>
<proteinExistence type="predicted"/>
<feature type="compositionally biased region" description="Polar residues" evidence="1">
    <location>
        <begin position="19"/>
        <end position="29"/>
    </location>
</feature>
<name>A0A815L0M4_9BILA</name>